<accession>A0A8K1VE82</accession>
<evidence type="ECO:0000259" key="5">
    <source>
        <dbReference type="PROSITE" id="PS50240"/>
    </source>
</evidence>
<dbReference type="InterPro" id="IPR035914">
    <property type="entry name" value="Sperma_CUB_dom_sf"/>
</dbReference>
<dbReference type="GO" id="GO:0006508">
    <property type="term" value="P:proteolysis"/>
    <property type="evidence" value="ECO:0007669"/>
    <property type="project" value="InterPro"/>
</dbReference>
<protein>
    <submittedName>
        <fullName evidence="6">Pgi-like protein 1</fullName>
    </submittedName>
</protein>
<dbReference type="AlphaFoldDB" id="A0A8K1VE82"/>
<dbReference type="SUPFAM" id="SSF50494">
    <property type="entry name" value="Trypsin-like serine proteases"/>
    <property type="match status" value="1"/>
</dbReference>
<dbReference type="PRINTS" id="PR00722">
    <property type="entry name" value="CHYMOTRYPSIN"/>
</dbReference>
<evidence type="ECO:0000256" key="3">
    <source>
        <dbReference type="SAM" id="MobiDB-lite"/>
    </source>
</evidence>
<organism evidence="6">
    <name type="scientific">Parasacculina yatsui</name>
    <dbReference type="NCBI Taxonomy" id="2836420"/>
    <lineage>
        <taxon>Eukaryota</taxon>
        <taxon>Metazoa</taxon>
        <taxon>Ecdysozoa</taxon>
        <taxon>Arthropoda</taxon>
        <taxon>Crustacea</taxon>
        <taxon>Multicrustacea</taxon>
        <taxon>Cirripedia</taxon>
        <taxon>Rhizocephala</taxon>
        <taxon>Polyascidae</taxon>
        <taxon>Parasacculina</taxon>
    </lineage>
</organism>
<dbReference type="InterPro" id="IPR009003">
    <property type="entry name" value="Peptidase_S1_PA"/>
</dbReference>
<dbReference type="PROSITE" id="PS50240">
    <property type="entry name" value="TRYPSIN_DOM"/>
    <property type="match status" value="1"/>
</dbReference>
<dbReference type="SMART" id="SM00020">
    <property type="entry name" value="Tryp_SPc"/>
    <property type="match status" value="1"/>
</dbReference>
<dbReference type="EMBL" id="MW292208">
    <property type="protein sequence ID" value="UEK51604.1"/>
    <property type="molecule type" value="mRNA"/>
</dbReference>
<evidence type="ECO:0000256" key="2">
    <source>
        <dbReference type="ARBA" id="ARBA00024195"/>
    </source>
</evidence>
<dbReference type="SUPFAM" id="SSF49854">
    <property type="entry name" value="Spermadhesin, CUB domain"/>
    <property type="match status" value="1"/>
</dbReference>
<keyword evidence="1" id="KW-1015">Disulfide bond</keyword>
<name>A0A8K1VE82_9CRUS</name>
<evidence type="ECO:0000313" key="6">
    <source>
        <dbReference type="EMBL" id="UEK51604.1"/>
    </source>
</evidence>
<dbReference type="GO" id="GO:0004252">
    <property type="term" value="F:serine-type endopeptidase activity"/>
    <property type="evidence" value="ECO:0007669"/>
    <property type="project" value="InterPro"/>
</dbReference>
<dbReference type="PANTHER" id="PTHR24256">
    <property type="entry name" value="TRYPTASE-RELATED"/>
    <property type="match status" value="1"/>
</dbReference>
<feature type="chain" id="PRO_5035436122" evidence="4">
    <location>
        <begin position="33"/>
        <end position="655"/>
    </location>
</feature>
<dbReference type="Gene3D" id="2.40.10.10">
    <property type="entry name" value="Trypsin-like serine proteases"/>
    <property type="match status" value="1"/>
</dbReference>
<dbReference type="Pfam" id="PF00089">
    <property type="entry name" value="Trypsin"/>
    <property type="match status" value="1"/>
</dbReference>
<evidence type="ECO:0000256" key="4">
    <source>
        <dbReference type="SAM" id="SignalP"/>
    </source>
</evidence>
<feature type="domain" description="Peptidase S1" evidence="5">
    <location>
        <begin position="384"/>
        <end position="643"/>
    </location>
</feature>
<dbReference type="InterPro" id="IPR018114">
    <property type="entry name" value="TRYPSIN_HIS"/>
</dbReference>
<proteinExistence type="evidence at transcript level"/>
<dbReference type="InterPro" id="IPR043504">
    <property type="entry name" value="Peptidase_S1_PA_chymotrypsin"/>
</dbReference>
<evidence type="ECO:0000256" key="1">
    <source>
        <dbReference type="ARBA" id="ARBA00023157"/>
    </source>
</evidence>
<feature type="region of interest" description="Disordered" evidence="3">
    <location>
        <begin position="61"/>
        <end position="83"/>
    </location>
</feature>
<reference evidence="6" key="1">
    <citation type="submission" date="2020-11" db="EMBL/GenBank/DDBJ databases">
        <title>Barnacle with a root-like body: structural and transcriptomic signatures of the interna, endoparasitic structure of the parasitic barnacle Sacculina yatsui.</title>
        <authorList>
            <person name="Wong Y.H."/>
            <person name="Okano K."/>
        </authorList>
    </citation>
    <scope>NUCLEOTIDE SEQUENCE</scope>
    <source>
        <tissue evidence="6">Endoparasitic structure interna</tissue>
    </source>
</reference>
<dbReference type="PROSITE" id="PS00134">
    <property type="entry name" value="TRYPSIN_HIS"/>
    <property type="match status" value="1"/>
</dbReference>
<feature type="signal peptide" evidence="4">
    <location>
        <begin position="1"/>
        <end position="32"/>
    </location>
</feature>
<keyword evidence="4" id="KW-0732">Signal</keyword>
<dbReference type="CDD" id="cd00190">
    <property type="entry name" value="Tryp_SPc"/>
    <property type="match status" value="1"/>
</dbReference>
<comment type="similarity">
    <text evidence="2">Belongs to the peptidase S1 family. CLIP subfamily.</text>
</comment>
<dbReference type="InterPro" id="IPR001254">
    <property type="entry name" value="Trypsin_dom"/>
</dbReference>
<sequence length="655" mass="73329">MSKLRPSVNMCCLLRTILIALFLCSIPESTFAAEHEVSHDSSHPAETQKFQETHIDRKALYSLPDDARSQRGNPSQEEGDGKEMDWAQVEYLPDVETIQEPVVNRTWPPPRFGVFTYSPPKINIRAANSNPLCRTSEGLYGVCYSEESCYLRGGRFNSQCHDSQHICCHFESSCSIETNERVSYYRNPSFPGSDSGNMMCNYQVNVAEDVCGVRVDFLNYSTPVLASCSDTQLVIMAGSKSRTQPICGVRKGYSVTVPMKADEGPLVLSHTLGGPSPYSFNIRITQLRCSALNSWMTENHPMCGILNEGRVRHKRFHSSGLQSPEKRRESRSIQDELMTWESLNITREMTGIPWQRFSHSYLQEFIEKLSPSKLRSSTESLWRILGGMESVRTGWQVAISIKKRLSMSYFCGGMLISRQHVLTAAHCLHRFVRFPYEDIRRHIVFGVGDFKLDELTEADSIFRLAKSISIHHGWDANQYHNDIAVVELNRPVKLREGGISPICLPLGPLAEKDYTGETATLRGWGVTSFNVTPGNVSQTLKSVDLTVVNTTVCRKIWKRADSPRTVYEDVGTISDQQMCLSSTPGAACFGDSGGPSSYQTEDGRQVALGVVSFGPPTCQIGGQFPSIHTFVPKYLDWIRLSTLPLLREEPNSSAE</sequence>
<dbReference type="InterPro" id="IPR051487">
    <property type="entry name" value="Ser/Thr_Proteases_Immune/Dev"/>
</dbReference>
<dbReference type="InterPro" id="IPR001314">
    <property type="entry name" value="Peptidase_S1A"/>
</dbReference>